<evidence type="ECO:0000313" key="2">
    <source>
        <dbReference type="EMBL" id="SHG75042.1"/>
    </source>
</evidence>
<dbReference type="STRING" id="2017.SAMN05444320_11373"/>
<evidence type="ECO:0000256" key="1">
    <source>
        <dbReference type="SAM" id="SignalP"/>
    </source>
</evidence>
<keyword evidence="1" id="KW-0732">Signal</keyword>
<dbReference type="EMBL" id="FQVN01000013">
    <property type="protein sequence ID" value="SHG75042.1"/>
    <property type="molecule type" value="Genomic_DNA"/>
</dbReference>
<feature type="chain" id="PRO_5039452709" description="Alpha amylase inhibitor" evidence="1">
    <location>
        <begin position="35"/>
        <end position="120"/>
    </location>
</feature>
<dbReference type="Proteomes" id="UP000184501">
    <property type="component" value="Unassembled WGS sequence"/>
</dbReference>
<evidence type="ECO:0000313" key="3">
    <source>
        <dbReference type="Proteomes" id="UP000184501"/>
    </source>
</evidence>
<sequence>MVSFVIVRQEWGIVMRRLVLGCVALALASGVVLAPSAAATPAPSPCGFYKSNSDAFYHHCGDTWVWVEIQPAGSADSYEICVAPWWEGWLGTAREITNAWYTRVAVREGGGCADLRKPRK</sequence>
<dbReference type="AlphaFoldDB" id="A0A1M5MCY5"/>
<evidence type="ECO:0008006" key="4">
    <source>
        <dbReference type="Google" id="ProtNLM"/>
    </source>
</evidence>
<keyword evidence="3" id="KW-1185">Reference proteome</keyword>
<protein>
    <recommendedName>
        <fullName evidence="4">Alpha amylase inhibitor</fullName>
    </recommendedName>
</protein>
<name>A0A1M5MCY5_STRHI</name>
<feature type="signal peptide" evidence="1">
    <location>
        <begin position="1"/>
        <end position="34"/>
    </location>
</feature>
<proteinExistence type="predicted"/>
<accession>A0A1M5MCY5</accession>
<dbReference type="InterPro" id="IPR045935">
    <property type="entry name" value="DUF6355"/>
</dbReference>
<dbReference type="Pfam" id="PF19882">
    <property type="entry name" value="DUF6355"/>
    <property type="match status" value="1"/>
</dbReference>
<organism evidence="2 3">
    <name type="scientific">Streptoalloteichus hindustanus</name>
    <dbReference type="NCBI Taxonomy" id="2017"/>
    <lineage>
        <taxon>Bacteria</taxon>
        <taxon>Bacillati</taxon>
        <taxon>Actinomycetota</taxon>
        <taxon>Actinomycetes</taxon>
        <taxon>Pseudonocardiales</taxon>
        <taxon>Pseudonocardiaceae</taxon>
        <taxon>Streptoalloteichus</taxon>
    </lineage>
</organism>
<gene>
    <name evidence="2" type="ORF">SAMN05444320_11373</name>
</gene>
<reference evidence="2 3" key="1">
    <citation type="submission" date="2016-11" db="EMBL/GenBank/DDBJ databases">
        <authorList>
            <person name="Jaros S."/>
            <person name="Januszkiewicz K."/>
            <person name="Wedrychowicz H."/>
        </authorList>
    </citation>
    <scope>NUCLEOTIDE SEQUENCE [LARGE SCALE GENOMIC DNA]</scope>
    <source>
        <strain evidence="2 3">DSM 44523</strain>
    </source>
</reference>